<evidence type="ECO:0000256" key="1">
    <source>
        <dbReference type="SAM" id="Phobius"/>
    </source>
</evidence>
<feature type="transmembrane region" description="Helical" evidence="1">
    <location>
        <begin position="270"/>
        <end position="288"/>
    </location>
</feature>
<dbReference type="HOGENOM" id="CLU_072609_0_0_1"/>
<dbReference type="GeneTree" id="ENSGT00390000015525"/>
<reference evidence="2" key="2">
    <citation type="submission" date="2025-08" db="UniProtKB">
        <authorList>
            <consortium name="Ensembl"/>
        </authorList>
    </citation>
    <scope>IDENTIFICATION</scope>
</reference>
<dbReference type="InterPro" id="IPR020394">
    <property type="entry name" value="Uncharacterised_FAM23-like_TM"/>
</dbReference>
<dbReference type="PANTHER" id="PTHR31453:SF2">
    <property type="entry name" value="TRANSMEMBRANE PROTEIN 236"/>
    <property type="match status" value="1"/>
</dbReference>
<dbReference type="eggNOG" id="ENOG502QVFM">
    <property type="taxonomic scope" value="Eukaryota"/>
</dbReference>
<accession>H2TEA6</accession>
<feature type="transmembrane region" description="Helical" evidence="1">
    <location>
        <begin position="294"/>
        <end position="311"/>
    </location>
</feature>
<proteinExistence type="predicted"/>
<reference evidence="2 3" key="1">
    <citation type="journal article" date="2011" name="Genome Biol. Evol.">
        <title>Integration of the genetic map and genome assembly of fugu facilitates insights into distinct features of genome evolution in teleosts and mammals.</title>
        <authorList>
            <person name="Kai W."/>
            <person name="Kikuchi K."/>
            <person name="Tohari S."/>
            <person name="Chew A.K."/>
            <person name="Tay A."/>
            <person name="Fujiwara A."/>
            <person name="Hosoya S."/>
            <person name="Suetake H."/>
            <person name="Naruse K."/>
            <person name="Brenner S."/>
            <person name="Suzuki Y."/>
            <person name="Venkatesh B."/>
        </authorList>
    </citation>
    <scope>NUCLEOTIDE SEQUENCE [LARGE SCALE GENOMIC DNA]</scope>
</reference>
<keyword evidence="1" id="KW-0812">Transmembrane</keyword>
<evidence type="ECO:0000313" key="3">
    <source>
        <dbReference type="Proteomes" id="UP000005226"/>
    </source>
</evidence>
<dbReference type="STRING" id="31033.ENSTRUP00000022998"/>
<dbReference type="Ensembl" id="ENSTRUT00000023094.3">
    <property type="protein sequence ID" value="ENSTRUP00000022998.3"/>
    <property type="gene ID" value="ENSTRUG00000009142.3"/>
</dbReference>
<keyword evidence="1" id="KW-0472">Membrane</keyword>
<dbReference type="OMA" id="AYLYTSH"/>
<sequence>MASGKTVKLVLYELLQFVALTVPIFVIMERFGRLIREVRGGDHTAYWLVVAASIAYVTSVTLLVWVPVKYLSLKRRGYISEITHCRVFISFMMTSLHLNCTYVFVLCAADSLDPYIHMTGPVLTHLHHVTTVTDQLQADTSQTDVTSEVKNGSASSMYRDSAGSSASRMRATGTTYLYSPSQHLRPRAHSGRLGFLWRKDARAEVFMEGFVFWLDTVEMVRVAGEPSVFYSAWVFPVYILAFLSTLRAAITPNNPLLSFAGFALQDVPFFVLRVALIAVFGYLTSVFYPLKNVLISITFIYFTFLAKLRIFKRHSLF</sequence>
<dbReference type="InParanoid" id="H2TEA6"/>
<evidence type="ECO:0000313" key="2">
    <source>
        <dbReference type="Ensembl" id="ENSTRUP00000022998.3"/>
    </source>
</evidence>
<name>H2TEA6_TAKRU</name>
<keyword evidence="3" id="KW-1185">Reference proteome</keyword>
<feature type="transmembrane region" description="Helical" evidence="1">
    <location>
        <begin position="228"/>
        <end position="250"/>
    </location>
</feature>
<reference evidence="2" key="3">
    <citation type="submission" date="2025-09" db="UniProtKB">
        <authorList>
            <consortium name="Ensembl"/>
        </authorList>
    </citation>
    <scope>IDENTIFICATION</scope>
</reference>
<keyword evidence="1" id="KW-1133">Transmembrane helix</keyword>
<feature type="transmembrane region" description="Helical" evidence="1">
    <location>
        <begin position="46"/>
        <end position="66"/>
    </location>
</feature>
<feature type="transmembrane region" description="Helical" evidence="1">
    <location>
        <begin position="87"/>
        <end position="105"/>
    </location>
</feature>
<dbReference type="PANTHER" id="PTHR31453">
    <property type="entry name" value="TRANSMEMBRANE PROTEIN 236"/>
    <property type="match status" value="1"/>
</dbReference>
<dbReference type="Proteomes" id="UP000005226">
    <property type="component" value="Chromosome 22"/>
</dbReference>
<organism evidence="2 3">
    <name type="scientific">Takifugu rubripes</name>
    <name type="common">Japanese pufferfish</name>
    <name type="synonym">Fugu rubripes</name>
    <dbReference type="NCBI Taxonomy" id="31033"/>
    <lineage>
        <taxon>Eukaryota</taxon>
        <taxon>Metazoa</taxon>
        <taxon>Chordata</taxon>
        <taxon>Craniata</taxon>
        <taxon>Vertebrata</taxon>
        <taxon>Euteleostomi</taxon>
        <taxon>Actinopterygii</taxon>
        <taxon>Neopterygii</taxon>
        <taxon>Teleostei</taxon>
        <taxon>Neoteleostei</taxon>
        <taxon>Acanthomorphata</taxon>
        <taxon>Eupercaria</taxon>
        <taxon>Tetraodontiformes</taxon>
        <taxon>Tetradontoidea</taxon>
        <taxon>Tetraodontidae</taxon>
        <taxon>Takifugu</taxon>
    </lineage>
</organism>
<dbReference type="AlphaFoldDB" id="H2TEA6"/>
<feature type="transmembrane region" description="Helical" evidence="1">
    <location>
        <begin position="9"/>
        <end position="26"/>
    </location>
</feature>
<protein>
    <submittedName>
        <fullName evidence="2">Transmembrane protein 236</fullName>
    </submittedName>
</protein>